<accession>A0A8H3I198</accession>
<gene>
    <name evidence="2" type="ORF">RDB_LOCUS133150</name>
</gene>
<feature type="compositionally biased region" description="Basic residues" evidence="1">
    <location>
        <begin position="58"/>
        <end position="68"/>
    </location>
</feature>
<evidence type="ECO:0000313" key="3">
    <source>
        <dbReference type="Proteomes" id="UP000663827"/>
    </source>
</evidence>
<protein>
    <submittedName>
        <fullName evidence="2">Uncharacterized protein</fullName>
    </submittedName>
</protein>
<evidence type="ECO:0000313" key="2">
    <source>
        <dbReference type="EMBL" id="CAE7196320.1"/>
    </source>
</evidence>
<dbReference type="EMBL" id="CAJNJQ010003311">
    <property type="protein sequence ID" value="CAE7196320.1"/>
    <property type="molecule type" value="Genomic_DNA"/>
</dbReference>
<dbReference type="AlphaFoldDB" id="A0A8H3I198"/>
<name>A0A8H3I198_9AGAM</name>
<feature type="non-terminal residue" evidence="2">
    <location>
        <position position="138"/>
    </location>
</feature>
<dbReference type="Proteomes" id="UP000663827">
    <property type="component" value="Unassembled WGS sequence"/>
</dbReference>
<evidence type="ECO:0000256" key="1">
    <source>
        <dbReference type="SAM" id="MobiDB-lite"/>
    </source>
</evidence>
<feature type="region of interest" description="Disordered" evidence="1">
    <location>
        <begin position="55"/>
        <end position="84"/>
    </location>
</feature>
<sequence>MEWLGGTGSHAIAKELWAKRDVIGAMEKTIWNRCKEAETGSQELRDQLYLPPNYSSRLLRKPAPRSRRSMWCSKQTTRTARPDAQKIPKHVYPVLVRDEFEGVKLQGTTVQKLTKRRPQVGAAVKKLKLEMGLYGFRT</sequence>
<organism evidence="2 3">
    <name type="scientific">Rhizoctonia solani</name>
    <dbReference type="NCBI Taxonomy" id="456999"/>
    <lineage>
        <taxon>Eukaryota</taxon>
        <taxon>Fungi</taxon>
        <taxon>Dikarya</taxon>
        <taxon>Basidiomycota</taxon>
        <taxon>Agaricomycotina</taxon>
        <taxon>Agaricomycetes</taxon>
        <taxon>Cantharellales</taxon>
        <taxon>Ceratobasidiaceae</taxon>
        <taxon>Rhizoctonia</taxon>
    </lineage>
</organism>
<reference evidence="2" key="1">
    <citation type="submission" date="2021-01" db="EMBL/GenBank/DDBJ databases">
        <authorList>
            <person name="Kaushik A."/>
        </authorList>
    </citation>
    <scope>NUCLEOTIDE SEQUENCE</scope>
    <source>
        <strain evidence="2">AG5</strain>
    </source>
</reference>
<comment type="caution">
    <text evidence="2">The sequence shown here is derived from an EMBL/GenBank/DDBJ whole genome shotgun (WGS) entry which is preliminary data.</text>
</comment>
<proteinExistence type="predicted"/>